<proteinExistence type="predicted"/>
<dbReference type="EMBL" id="JAOPGA020000945">
    <property type="protein sequence ID" value="KAL0483206.1"/>
    <property type="molecule type" value="Genomic_DNA"/>
</dbReference>
<sequence>MKYVTLHETSLKDAEDGLPTLIMDISPLNDDKRRVIYAPRKRNSIADEVSNYITENRRKYQKELTEFYLPEIMKTEPQFKRFELKKEQHTPRSIKPPGSNKGNPNK</sequence>
<protein>
    <submittedName>
        <fullName evidence="2">Protein translocase subunit SecA</fullName>
    </submittedName>
</protein>
<comment type="caution">
    <text evidence="2">The sequence shown here is derived from an EMBL/GenBank/DDBJ whole genome shotgun (WGS) entry which is preliminary data.</text>
</comment>
<accession>A0AAW2Z094</accession>
<feature type="region of interest" description="Disordered" evidence="1">
    <location>
        <begin position="83"/>
        <end position="106"/>
    </location>
</feature>
<dbReference type="Proteomes" id="UP001431209">
    <property type="component" value="Unassembled WGS sequence"/>
</dbReference>
<keyword evidence="3" id="KW-1185">Reference proteome</keyword>
<gene>
    <name evidence="2" type="ORF">AKO1_014850</name>
</gene>
<evidence type="ECO:0000256" key="1">
    <source>
        <dbReference type="SAM" id="MobiDB-lite"/>
    </source>
</evidence>
<organism evidence="2 3">
    <name type="scientific">Acrasis kona</name>
    <dbReference type="NCBI Taxonomy" id="1008807"/>
    <lineage>
        <taxon>Eukaryota</taxon>
        <taxon>Discoba</taxon>
        <taxon>Heterolobosea</taxon>
        <taxon>Tetramitia</taxon>
        <taxon>Eutetramitia</taxon>
        <taxon>Acrasidae</taxon>
        <taxon>Acrasis</taxon>
    </lineage>
</organism>
<reference evidence="2 3" key="1">
    <citation type="submission" date="2024-03" db="EMBL/GenBank/DDBJ databases">
        <title>The Acrasis kona genome and developmental transcriptomes reveal deep origins of eukaryotic multicellular pathways.</title>
        <authorList>
            <person name="Sheikh S."/>
            <person name="Fu C.-J."/>
            <person name="Brown M.W."/>
            <person name="Baldauf S.L."/>
        </authorList>
    </citation>
    <scope>NUCLEOTIDE SEQUENCE [LARGE SCALE GENOMIC DNA]</scope>
    <source>
        <strain evidence="2 3">ATCC MYA-3509</strain>
    </source>
</reference>
<evidence type="ECO:0000313" key="2">
    <source>
        <dbReference type="EMBL" id="KAL0483206.1"/>
    </source>
</evidence>
<name>A0AAW2Z094_9EUKA</name>
<dbReference type="AlphaFoldDB" id="A0AAW2Z094"/>
<evidence type="ECO:0000313" key="3">
    <source>
        <dbReference type="Proteomes" id="UP001431209"/>
    </source>
</evidence>